<dbReference type="AlphaFoldDB" id="A0AAE1PW54"/>
<keyword evidence="3" id="KW-1185">Reference proteome</keyword>
<reference evidence="2" key="1">
    <citation type="submission" date="2023-11" db="EMBL/GenBank/DDBJ databases">
        <title>Genome assemblies of two species of porcelain crab, Petrolisthes cinctipes and Petrolisthes manimaculis (Anomura: Porcellanidae).</title>
        <authorList>
            <person name="Angst P."/>
        </authorList>
    </citation>
    <scope>NUCLEOTIDE SEQUENCE</scope>
    <source>
        <strain evidence="2">PB745_02</strain>
        <tissue evidence="2">Gill</tissue>
    </source>
</reference>
<dbReference type="GO" id="GO:0003676">
    <property type="term" value="F:nucleic acid binding"/>
    <property type="evidence" value="ECO:0007669"/>
    <property type="project" value="InterPro"/>
</dbReference>
<evidence type="ECO:0000313" key="3">
    <source>
        <dbReference type="Proteomes" id="UP001292094"/>
    </source>
</evidence>
<feature type="region of interest" description="Disordered" evidence="1">
    <location>
        <begin position="1"/>
        <end position="73"/>
    </location>
</feature>
<evidence type="ECO:0000313" key="2">
    <source>
        <dbReference type="EMBL" id="KAK4315398.1"/>
    </source>
</evidence>
<evidence type="ECO:0000256" key="1">
    <source>
        <dbReference type="SAM" id="MobiDB-lite"/>
    </source>
</evidence>
<feature type="compositionally biased region" description="Basic and acidic residues" evidence="1">
    <location>
        <begin position="46"/>
        <end position="73"/>
    </location>
</feature>
<feature type="compositionally biased region" description="Polar residues" evidence="1">
    <location>
        <begin position="30"/>
        <end position="40"/>
    </location>
</feature>
<proteinExistence type="predicted"/>
<dbReference type="InterPro" id="IPR036397">
    <property type="entry name" value="RNaseH_sf"/>
</dbReference>
<sequence>MGEDVAGELTRPVGPEQPRDWKAVKKIRNSHSSGETGSGNTRDRRHTTTEERHREEDRHKDRQDTGATSEERRKELEEMYPDLLGEVSVRTVQVRLQKDLKLLCRRAAQKPLLTKNMKKQWVDFCKRHADWTQENWRRVMFSDESAFKTISRRQKLVRRPSGSDRFDSHYTVKTVKLPAGVMVWGSFSGEKGTGGRFQRNLSQFQVKFVPGQSRWNLRNTHLLKPIFTHPLHSYTQQGM</sequence>
<gene>
    <name evidence="2" type="ORF">Pmani_013315</name>
</gene>
<dbReference type="Proteomes" id="UP001292094">
    <property type="component" value="Unassembled WGS sequence"/>
</dbReference>
<organism evidence="2 3">
    <name type="scientific">Petrolisthes manimaculis</name>
    <dbReference type="NCBI Taxonomy" id="1843537"/>
    <lineage>
        <taxon>Eukaryota</taxon>
        <taxon>Metazoa</taxon>
        <taxon>Ecdysozoa</taxon>
        <taxon>Arthropoda</taxon>
        <taxon>Crustacea</taxon>
        <taxon>Multicrustacea</taxon>
        <taxon>Malacostraca</taxon>
        <taxon>Eumalacostraca</taxon>
        <taxon>Eucarida</taxon>
        <taxon>Decapoda</taxon>
        <taxon>Pleocyemata</taxon>
        <taxon>Anomura</taxon>
        <taxon>Galatheoidea</taxon>
        <taxon>Porcellanidae</taxon>
        <taxon>Petrolisthes</taxon>
    </lineage>
</organism>
<comment type="caution">
    <text evidence="2">The sequence shown here is derived from an EMBL/GenBank/DDBJ whole genome shotgun (WGS) entry which is preliminary data.</text>
</comment>
<accession>A0AAE1PW54</accession>
<dbReference type="EMBL" id="JAWZYT010001114">
    <property type="protein sequence ID" value="KAK4315398.1"/>
    <property type="molecule type" value="Genomic_DNA"/>
</dbReference>
<protein>
    <recommendedName>
        <fullName evidence="4">Transposase</fullName>
    </recommendedName>
</protein>
<name>A0AAE1PW54_9EUCA</name>
<evidence type="ECO:0008006" key="4">
    <source>
        <dbReference type="Google" id="ProtNLM"/>
    </source>
</evidence>
<dbReference type="Gene3D" id="3.30.420.10">
    <property type="entry name" value="Ribonuclease H-like superfamily/Ribonuclease H"/>
    <property type="match status" value="1"/>
</dbReference>